<proteinExistence type="predicted"/>
<protein>
    <recommendedName>
        <fullName evidence="3">Lipoprotein</fullName>
    </recommendedName>
</protein>
<keyword evidence="2" id="KW-1185">Reference proteome</keyword>
<accession>A0A327RF65</accession>
<dbReference type="PROSITE" id="PS51257">
    <property type="entry name" value="PROKAR_LIPOPROTEIN"/>
    <property type="match status" value="1"/>
</dbReference>
<evidence type="ECO:0000313" key="2">
    <source>
        <dbReference type="Proteomes" id="UP000248703"/>
    </source>
</evidence>
<reference evidence="1 2" key="1">
    <citation type="submission" date="2018-06" db="EMBL/GenBank/DDBJ databases">
        <title>Genomic Encyclopedia of Archaeal and Bacterial Type Strains, Phase II (KMG-II): from individual species to whole genera.</title>
        <authorList>
            <person name="Goeker M."/>
        </authorList>
    </citation>
    <scope>NUCLEOTIDE SEQUENCE [LARGE SCALE GENOMIC DNA]</scope>
    <source>
        <strain evidence="1 2">DSM 24464</strain>
    </source>
</reference>
<dbReference type="AlphaFoldDB" id="A0A327RF65"/>
<dbReference type="RefSeq" id="WP_245907573.1">
    <property type="nucleotide sequence ID" value="NZ_QLLO01000005.1"/>
</dbReference>
<dbReference type="Proteomes" id="UP000248703">
    <property type="component" value="Unassembled WGS sequence"/>
</dbReference>
<gene>
    <name evidence="1" type="ORF">LY08_01750</name>
</gene>
<sequence length="281" mass="31272">MKNLNVTSKTIVAIATLGLLFTSCSKDESADFNTQDENYSEVVMSSEIDRNIEVMEDIAIQVFEIQEASESSRTSTPNYMLPDCVTVTLVMEQNFRELTIDFGTEGCLVNNYVLKGKMILSYTRNPQAQEIFITKDLEEFYINNLNIVGSKTILRELSNVNGNPQFTKTLDITVNWPNGLQASRTGTKIREWIQGFGSGTFSDNVFEITGDWTTTFVNGNSHSYVVDIPLRREAGCGYFVSGSVDVVRTNFSGVFNYGEGTCDDQATFTFANGQVVTITLN</sequence>
<evidence type="ECO:0008006" key="3">
    <source>
        <dbReference type="Google" id="ProtNLM"/>
    </source>
</evidence>
<evidence type="ECO:0000313" key="1">
    <source>
        <dbReference type="EMBL" id="RAJ14572.1"/>
    </source>
</evidence>
<dbReference type="EMBL" id="QLLO01000005">
    <property type="protein sequence ID" value="RAJ14572.1"/>
    <property type="molecule type" value="Genomic_DNA"/>
</dbReference>
<comment type="caution">
    <text evidence="1">The sequence shown here is derived from an EMBL/GenBank/DDBJ whole genome shotgun (WGS) entry which is preliminary data.</text>
</comment>
<name>A0A327RF65_9FLAO</name>
<organism evidence="1 2">
    <name type="scientific">Olleya aquimaris</name>
    <dbReference type="NCBI Taxonomy" id="639310"/>
    <lineage>
        <taxon>Bacteria</taxon>
        <taxon>Pseudomonadati</taxon>
        <taxon>Bacteroidota</taxon>
        <taxon>Flavobacteriia</taxon>
        <taxon>Flavobacteriales</taxon>
        <taxon>Flavobacteriaceae</taxon>
    </lineage>
</organism>